<evidence type="ECO:0000256" key="2">
    <source>
        <dbReference type="ARBA" id="ARBA00001271"/>
    </source>
</evidence>
<evidence type="ECO:0000256" key="5">
    <source>
        <dbReference type="ARBA" id="ARBA00023295"/>
    </source>
</evidence>
<reference evidence="9" key="1">
    <citation type="journal article" date="2019" name="Int. J. Syst. Evol. Microbiol.">
        <title>The Global Catalogue of Microorganisms (GCM) 10K type strain sequencing project: providing services to taxonomists for standard genome sequencing and annotation.</title>
        <authorList>
            <consortium name="The Broad Institute Genomics Platform"/>
            <consortium name="The Broad Institute Genome Sequencing Center for Infectious Disease"/>
            <person name="Wu L."/>
            <person name="Ma J."/>
        </authorList>
    </citation>
    <scope>NUCLEOTIDE SEQUENCE [LARGE SCALE GENOMIC DNA]</scope>
    <source>
        <strain evidence="9">KCTC 52473</strain>
    </source>
</reference>
<dbReference type="Proteomes" id="UP001595478">
    <property type="component" value="Unassembled WGS sequence"/>
</dbReference>
<dbReference type="InterPro" id="IPR012334">
    <property type="entry name" value="Pectin_lyas_fold"/>
</dbReference>
<dbReference type="RefSeq" id="WP_376918908.1">
    <property type="nucleotide sequence ID" value="NZ_JBHRSW010000005.1"/>
</dbReference>
<evidence type="ECO:0000313" key="9">
    <source>
        <dbReference type="Proteomes" id="UP001595478"/>
    </source>
</evidence>
<keyword evidence="5" id="KW-0326">Glycosidase</keyword>
<evidence type="ECO:0000256" key="1">
    <source>
        <dbReference type="ARBA" id="ARBA00001255"/>
    </source>
</evidence>
<dbReference type="EMBL" id="JBHRSW010000005">
    <property type="protein sequence ID" value="MFC3120780.1"/>
    <property type="molecule type" value="Genomic_DNA"/>
</dbReference>
<dbReference type="SUPFAM" id="SSF51126">
    <property type="entry name" value="Pectin lyase-like"/>
    <property type="match status" value="1"/>
</dbReference>
<proteinExistence type="predicted"/>
<comment type="catalytic activity">
    <reaction evidence="1">
        <text>Hydrolysis of terminal, non-reducing alpha-D-galactose residues in alpha-D-galactosides, including galactose oligosaccharides, galactomannans and galactolipids.</text>
        <dbReference type="EC" id="3.2.1.22"/>
    </reaction>
</comment>
<comment type="caution">
    <text evidence="8">The sequence shown here is derived from an EMBL/GenBank/DDBJ whole genome shotgun (WGS) entry which is preliminary data.</text>
</comment>
<keyword evidence="9" id="KW-1185">Reference proteome</keyword>
<dbReference type="InterPro" id="IPR011050">
    <property type="entry name" value="Pectin_lyase_fold/virulence"/>
</dbReference>
<accession>A0ABV7FKY4</accession>
<evidence type="ECO:0000256" key="4">
    <source>
        <dbReference type="ARBA" id="ARBA00022801"/>
    </source>
</evidence>
<protein>
    <submittedName>
        <fullName evidence="8">Right-handed parallel beta-helix repeat-containing protein</fullName>
    </submittedName>
</protein>
<dbReference type="Pfam" id="PF23764">
    <property type="entry name" value="Beta-barrel_GLAA-B_II"/>
    <property type="match status" value="1"/>
</dbReference>
<evidence type="ECO:0000313" key="8">
    <source>
        <dbReference type="EMBL" id="MFC3120780.1"/>
    </source>
</evidence>
<dbReference type="InterPro" id="IPR056441">
    <property type="entry name" value="Beta-barrel_GLAA-B_II"/>
</dbReference>
<dbReference type="InterPro" id="IPR039448">
    <property type="entry name" value="Beta_helix"/>
</dbReference>
<dbReference type="Gene3D" id="2.160.20.10">
    <property type="entry name" value="Single-stranded right-handed beta-helix, Pectin lyase-like"/>
    <property type="match status" value="3"/>
</dbReference>
<feature type="domain" description="Right handed beta helix" evidence="6">
    <location>
        <begin position="456"/>
        <end position="586"/>
    </location>
</feature>
<sequence>MSCRFTNVFSTSDSIRILAVVLFFSLVFSSSVYALQGADVEVLYTKEHGIVPNTKQDSTRAVVELIEKAVRSGNKKIVFAPGTYHFYPEMAHEAYTFISNNDEGLKRVVFPLFGANNIEIDGQGADFVFHGGINPFILQDSANITLRNFSIDFYRAFHSEGKILAVGDGYMDLHIPEIFPFRINAAGILEFLAADDIRPSKIEKNIKLERRLTTKKAEEYAFKRMLEYDPETRATPYMAGDLHSGHWLSAKKLEGHRNIRIFHPVLKGTVGNIMTFSSKYRRFPGFVVSDSSEVLLDNITIYHAGGMGVLGQRCHNFTMQNSKVTPSEGRIISATADATHFNNCTGKVALINNLFENQQDDATNIHGIYAMFYELLDEHTAYIKTMHPQQWGFDFIDVGDEMELVHGKSLRTYGTNTIQSVTRINKEINLVRFDKPIDSRIKPGDSISEIRDYPFVHIKGNTIRRNRARGMLLNCRGKTIVEDNYFHVPGAALLFEGDAVNWYEQGGVTDVTIRNNVFDNSLFSVWGKAIIDVDAGIEKAFQAEVRYNKNILIENNTFNVFDERLILDIFSVENLRFTNNTINKTTAFPERELTTEPFFRVKHSDNVIIADDNKFVGFD</sequence>
<organism evidence="8 9">
    <name type="scientific">Agaribacter flavus</name>
    <dbReference type="NCBI Taxonomy" id="1902781"/>
    <lineage>
        <taxon>Bacteria</taxon>
        <taxon>Pseudomonadati</taxon>
        <taxon>Pseudomonadota</taxon>
        <taxon>Gammaproteobacteria</taxon>
        <taxon>Alteromonadales</taxon>
        <taxon>Alteromonadaceae</taxon>
        <taxon>Agaribacter</taxon>
    </lineage>
</organism>
<evidence type="ECO:0000259" key="6">
    <source>
        <dbReference type="Pfam" id="PF13229"/>
    </source>
</evidence>
<dbReference type="Pfam" id="PF13229">
    <property type="entry name" value="Beta_helix"/>
    <property type="match status" value="1"/>
</dbReference>
<evidence type="ECO:0000259" key="7">
    <source>
        <dbReference type="Pfam" id="PF23764"/>
    </source>
</evidence>
<comment type="catalytic activity">
    <reaction evidence="2">
        <text>Hydrolysis of terminal, non-reducing branched (1-&gt;3)-alpha-D-galactosidic residues, producing free D-galactose.</text>
        <dbReference type="EC" id="3.2.1.n1"/>
    </reaction>
</comment>
<evidence type="ECO:0000256" key="3">
    <source>
        <dbReference type="ARBA" id="ARBA00022737"/>
    </source>
</evidence>
<keyword evidence="4" id="KW-0378">Hydrolase</keyword>
<name>A0ABV7FKY4_9ALTE</name>
<feature type="domain" description="GLAA-B beta-barrel" evidence="7">
    <location>
        <begin position="383"/>
        <end position="447"/>
    </location>
</feature>
<gene>
    <name evidence="8" type="ORF">ACFOHL_04060</name>
</gene>
<keyword evidence="3" id="KW-0677">Repeat</keyword>